<dbReference type="RefSeq" id="WP_376885672.1">
    <property type="nucleotide sequence ID" value="NZ_JBHUHR010000025.1"/>
</dbReference>
<sequence>MVNIYKDKSLLKQRVVLMLIGLSVLLMVSSCEEDIWYQELNPGNPPQSVTNVSVVSGAGKARISYDLPQENVLYVLAEYETREGVRKEAKASRYVQSLTVEGFARAGAYSVSLYAVGLNEERSEPVVVSVEINRPPVITTFESIEVFEDFGGLTVEAVNEFEGELVFEIFTKEGQGDLSLDHSYYTKQRNIRFSARGYAAEPQNFYIVMRDRWGNSTDTLSVELLPFFEQKLDRTIMEELRLPTDNWQGHSWSGIAPRGIHFMFNGNANNANEIFHTVPNSGIPAHFTFDMGKKAKLSRYKLWQRWEGSSHIYAGLSPRKWKVYGSNEPNLDGSWDSWILLGEYEMIKPSGLPVGELTQDDWDTRHAGDEFDVPIDAPAVRFLRVVVEETWGRTQHFAISELEFWGDYQE</sequence>
<dbReference type="InterPro" id="IPR008979">
    <property type="entry name" value="Galactose-bd-like_sf"/>
</dbReference>
<protein>
    <submittedName>
        <fullName evidence="4">DUF5000 domain-containing lipoprotein</fullName>
    </submittedName>
</protein>
<dbReference type="Proteomes" id="UP001597361">
    <property type="component" value="Unassembled WGS sequence"/>
</dbReference>
<organism evidence="4 5">
    <name type="scientific">Belliella marina</name>
    <dbReference type="NCBI Taxonomy" id="1644146"/>
    <lineage>
        <taxon>Bacteria</taxon>
        <taxon>Pseudomonadati</taxon>
        <taxon>Bacteroidota</taxon>
        <taxon>Cytophagia</taxon>
        <taxon>Cytophagales</taxon>
        <taxon>Cyclobacteriaceae</taxon>
        <taxon>Belliella</taxon>
    </lineage>
</organism>
<evidence type="ECO:0000259" key="1">
    <source>
        <dbReference type="Pfam" id="PF16323"/>
    </source>
</evidence>
<evidence type="ECO:0000259" key="2">
    <source>
        <dbReference type="Pfam" id="PF16391"/>
    </source>
</evidence>
<comment type="caution">
    <text evidence="4">The sequence shown here is derived from an EMBL/GenBank/DDBJ whole genome shotgun (WGS) entry which is preliminary data.</text>
</comment>
<accession>A0ABW4VLP5</accession>
<name>A0ABW4VLP5_9BACT</name>
<evidence type="ECO:0000313" key="4">
    <source>
        <dbReference type="EMBL" id="MFD2035016.1"/>
    </source>
</evidence>
<dbReference type="Pfam" id="PF17166">
    <property type="entry name" value="DUF5126"/>
    <property type="match status" value="1"/>
</dbReference>
<keyword evidence="5" id="KW-1185">Reference proteome</keyword>
<feature type="domain" description="DUF4959" evidence="1">
    <location>
        <begin position="30"/>
        <end position="131"/>
    </location>
</feature>
<dbReference type="InterPro" id="IPR033431">
    <property type="entry name" value="DUF5126"/>
</dbReference>
<keyword evidence="4" id="KW-0449">Lipoprotein</keyword>
<dbReference type="InterPro" id="IPR032527">
    <property type="entry name" value="DUF4959"/>
</dbReference>
<feature type="domain" description="DUF5126" evidence="3">
    <location>
        <begin position="134"/>
        <end position="234"/>
    </location>
</feature>
<dbReference type="Pfam" id="PF16323">
    <property type="entry name" value="DUF4959"/>
    <property type="match status" value="1"/>
</dbReference>
<reference evidence="5" key="1">
    <citation type="journal article" date="2019" name="Int. J. Syst. Evol. Microbiol.">
        <title>The Global Catalogue of Microorganisms (GCM) 10K type strain sequencing project: providing services to taxonomists for standard genome sequencing and annotation.</title>
        <authorList>
            <consortium name="The Broad Institute Genomics Platform"/>
            <consortium name="The Broad Institute Genome Sequencing Center for Infectious Disease"/>
            <person name="Wu L."/>
            <person name="Ma J."/>
        </authorList>
    </citation>
    <scope>NUCLEOTIDE SEQUENCE [LARGE SCALE GENOMIC DNA]</scope>
    <source>
        <strain evidence="5">CGMCC 1.15180</strain>
    </source>
</reference>
<dbReference type="SUPFAM" id="SSF49785">
    <property type="entry name" value="Galactose-binding domain-like"/>
    <property type="match status" value="1"/>
</dbReference>
<dbReference type="Pfam" id="PF16391">
    <property type="entry name" value="DUF5000"/>
    <property type="match status" value="1"/>
</dbReference>
<feature type="domain" description="DUF5000" evidence="2">
    <location>
        <begin position="264"/>
        <end position="406"/>
    </location>
</feature>
<dbReference type="Gene3D" id="2.60.120.260">
    <property type="entry name" value="Galactose-binding domain-like"/>
    <property type="match status" value="1"/>
</dbReference>
<dbReference type="EMBL" id="JBHUHR010000025">
    <property type="protein sequence ID" value="MFD2035016.1"/>
    <property type="molecule type" value="Genomic_DNA"/>
</dbReference>
<dbReference type="InterPro" id="IPR032164">
    <property type="entry name" value="DUF5000"/>
</dbReference>
<evidence type="ECO:0000313" key="5">
    <source>
        <dbReference type="Proteomes" id="UP001597361"/>
    </source>
</evidence>
<evidence type="ECO:0000259" key="3">
    <source>
        <dbReference type="Pfam" id="PF17166"/>
    </source>
</evidence>
<proteinExistence type="predicted"/>
<dbReference type="PROSITE" id="PS51257">
    <property type="entry name" value="PROKAR_LIPOPROTEIN"/>
    <property type="match status" value="1"/>
</dbReference>
<gene>
    <name evidence="4" type="ORF">ACFSKL_09450</name>
</gene>